<dbReference type="Proteomes" id="UP000008394">
    <property type="component" value="Chromosome"/>
</dbReference>
<proteinExistence type="predicted"/>
<dbReference type="EMBL" id="CP002915">
    <property type="protein sequence ID" value="AEK29611.1"/>
    <property type="molecule type" value="Genomic_DNA"/>
</dbReference>
<dbReference type="KEGG" id="bnm:BALAC2494_01983"/>
<name>A0A806FR36_BIFAN</name>
<accession>A0A806FR36</accession>
<organism evidence="1 2">
    <name type="scientific">Bifidobacterium animalis subsp. lactis CNCM I-2494</name>
    <dbReference type="NCBI Taxonomy" id="1042403"/>
    <lineage>
        <taxon>Bacteria</taxon>
        <taxon>Bacillati</taxon>
        <taxon>Actinomycetota</taxon>
        <taxon>Actinomycetes</taxon>
        <taxon>Bifidobacteriales</taxon>
        <taxon>Bifidobacteriaceae</taxon>
        <taxon>Bifidobacterium</taxon>
    </lineage>
</organism>
<gene>
    <name evidence="1" type="ORF">BALAC2494_01983</name>
</gene>
<dbReference type="AlphaFoldDB" id="A0A806FR36"/>
<evidence type="ECO:0000313" key="2">
    <source>
        <dbReference type="Proteomes" id="UP000008394"/>
    </source>
</evidence>
<evidence type="ECO:0000313" key="1">
    <source>
        <dbReference type="EMBL" id="AEK29611.1"/>
    </source>
</evidence>
<protein>
    <submittedName>
        <fullName evidence="1">Uncharacterized protein</fullName>
    </submittedName>
</protein>
<reference evidence="1 2" key="1">
    <citation type="journal article" date="2011" name="J. Bacteriol.">
        <title>Genome Sequence of the Probiotic Strain Bifidobacterium animalis subsp. lactis CNCM I-2494.</title>
        <authorList>
            <person name="Chervaux C."/>
            <person name="Grimaldi C."/>
            <person name="Bolotin A."/>
            <person name="Quinquis B."/>
            <person name="Legrain-Raspaud S."/>
            <person name="van Hylckama Vlieg J.E."/>
            <person name="Denariaz G."/>
            <person name="Smokvina T."/>
        </authorList>
    </citation>
    <scope>NUCLEOTIDE SEQUENCE [LARGE SCALE GENOMIC DNA]</scope>
    <source>
        <strain evidence="1 2">CNCM I-2494</strain>
    </source>
</reference>
<sequence length="62" mass="6707">MHVIAQHTYIDYAKTNLEYSGRPRVLPANAVQHTEASVGCATNHPANGTAFGSIRETCHKGI</sequence>